<dbReference type="GO" id="GO:0051539">
    <property type="term" value="F:4 iron, 4 sulfur cluster binding"/>
    <property type="evidence" value="ECO:0007669"/>
    <property type="project" value="UniProtKB-KW"/>
</dbReference>
<dbReference type="CDD" id="cd10030">
    <property type="entry name" value="UDG-F4_TTUDGA_SPO1dp_like"/>
    <property type="match status" value="1"/>
</dbReference>
<evidence type="ECO:0000256" key="3">
    <source>
        <dbReference type="ARBA" id="ARBA00022485"/>
    </source>
</evidence>
<dbReference type="SMART" id="SM00986">
    <property type="entry name" value="UDG"/>
    <property type="match status" value="1"/>
</dbReference>
<dbReference type="RefSeq" id="WP_288196201.1">
    <property type="nucleotide sequence ID" value="NZ_LT608334.1"/>
</dbReference>
<gene>
    <name evidence="11" type="ORF">KL86PLE_30356</name>
</gene>
<evidence type="ECO:0000256" key="6">
    <source>
        <dbReference type="ARBA" id="ARBA00022801"/>
    </source>
</evidence>
<evidence type="ECO:0000256" key="9">
    <source>
        <dbReference type="ARBA" id="ARBA00023204"/>
    </source>
</evidence>
<accession>A0A212LET9</accession>
<keyword evidence="6" id="KW-0378">Hydrolase</keyword>
<keyword evidence="4" id="KW-0479">Metal-binding</keyword>
<dbReference type="GO" id="GO:0046872">
    <property type="term" value="F:metal ion binding"/>
    <property type="evidence" value="ECO:0007669"/>
    <property type="project" value="UniProtKB-KW"/>
</dbReference>
<evidence type="ECO:0000256" key="1">
    <source>
        <dbReference type="ARBA" id="ARBA00006521"/>
    </source>
</evidence>
<keyword evidence="7" id="KW-0408">Iron</keyword>
<dbReference type="InterPro" id="IPR051536">
    <property type="entry name" value="UDG_Type-4/5"/>
</dbReference>
<proteinExistence type="inferred from homology"/>
<reference evidence="11" key="1">
    <citation type="submission" date="2016-08" db="EMBL/GenBank/DDBJ databases">
        <authorList>
            <person name="Seilhamer J.J."/>
        </authorList>
    </citation>
    <scope>NUCLEOTIDE SEQUENCE</scope>
    <source>
        <strain evidence="11">86</strain>
    </source>
</reference>
<dbReference type="PANTHER" id="PTHR33693:SF9">
    <property type="entry name" value="TYPE-4 URACIL-DNA GLYCOSYLASE"/>
    <property type="match status" value="1"/>
</dbReference>
<keyword evidence="9" id="KW-0234">DNA repair</keyword>
<evidence type="ECO:0000256" key="4">
    <source>
        <dbReference type="ARBA" id="ARBA00022723"/>
    </source>
</evidence>
<dbReference type="GO" id="GO:0006281">
    <property type="term" value="P:DNA repair"/>
    <property type="evidence" value="ECO:0007669"/>
    <property type="project" value="UniProtKB-KW"/>
</dbReference>
<evidence type="ECO:0000256" key="8">
    <source>
        <dbReference type="ARBA" id="ARBA00023014"/>
    </source>
</evidence>
<keyword evidence="3" id="KW-0004">4Fe-4S</keyword>
<dbReference type="AlphaFoldDB" id="A0A212LET9"/>
<protein>
    <recommendedName>
        <fullName evidence="2">Type-4 uracil-DNA glycosylase</fullName>
    </recommendedName>
</protein>
<keyword evidence="8" id="KW-0411">Iron-sulfur</keyword>
<evidence type="ECO:0000256" key="5">
    <source>
        <dbReference type="ARBA" id="ARBA00022763"/>
    </source>
</evidence>
<feature type="domain" description="Uracil-DNA glycosylase-like" evidence="10">
    <location>
        <begin position="31"/>
        <end position="189"/>
    </location>
</feature>
<evidence type="ECO:0000256" key="7">
    <source>
        <dbReference type="ARBA" id="ARBA00023004"/>
    </source>
</evidence>
<dbReference type="InterPro" id="IPR005122">
    <property type="entry name" value="Uracil-DNA_glycosylase-like"/>
</dbReference>
<evidence type="ECO:0000313" key="11">
    <source>
        <dbReference type="EMBL" id="SCM75909.1"/>
    </source>
</evidence>
<dbReference type="Pfam" id="PF03167">
    <property type="entry name" value="UDG"/>
    <property type="match status" value="1"/>
</dbReference>
<dbReference type="EMBL" id="FMJD01000007">
    <property type="protein sequence ID" value="SCM75909.1"/>
    <property type="molecule type" value="Genomic_DNA"/>
</dbReference>
<evidence type="ECO:0000256" key="2">
    <source>
        <dbReference type="ARBA" id="ARBA00019403"/>
    </source>
</evidence>
<comment type="similarity">
    <text evidence="1">Belongs to the uracil-DNA glycosylase (UDG) superfamily. Type 4 (UDGa) family.</text>
</comment>
<dbReference type="Gene3D" id="3.40.470.10">
    <property type="entry name" value="Uracil-DNA glycosylase-like domain"/>
    <property type="match status" value="1"/>
</dbReference>
<organism evidence="11">
    <name type="scientific">uncultured Pleomorphomonas sp</name>
    <dbReference type="NCBI Taxonomy" id="442121"/>
    <lineage>
        <taxon>Bacteria</taxon>
        <taxon>Pseudomonadati</taxon>
        <taxon>Pseudomonadota</taxon>
        <taxon>Alphaproteobacteria</taxon>
        <taxon>Hyphomicrobiales</taxon>
        <taxon>Pleomorphomonadaceae</taxon>
        <taxon>Pleomorphomonas</taxon>
        <taxon>environmental samples</taxon>
    </lineage>
</organism>
<dbReference type="InterPro" id="IPR005273">
    <property type="entry name" value="Ura-DNA_glyco_family4"/>
</dbReference>
<evidence type="ECO:0000259" key="10">
    <source>
        <dbReference type="SMART" id="SM00986"/>
    </source>
</evidence>
<dbReference type="NCBIfam" id="TIGR03914">
    <property type="entry name" value="UDG_fam_dom"/>
    <property type="match status" value="1"/>
</dbReference>
<dbReference type="PANTHER" id="PTHR33693">
    <property type="entry name" value="TYPE-5 URACIL-DNA GLYCOSYLASE"/>
    <property type="match status" value="1"/>
</dbReference>
<sequence>MTEQDFASIDALNDAMRQELTPGPGIGRVVPGEGPTPAAIAFVGEQPGDVEDQAGRPFVGPAGQLLDRALAEADIDRSRTYLTNAVKQFHFVERGKRRMHSKPRNTEVAHQRWWLWREIDLVRPAVVVALGATAGLALAERPVAVMRERGPMAFGNRRGYLTVHPSYLLRIPDSEAKHAAFAAFVNDLREVRRIGSLA</sequence>
<dbReference type="SMART" id="SM00987">
    <property type="entry name" value="UreE_C"/>
    <property type="match status" value="1"/>
</dbReference>
<dbReference type="InterPro" id="IPR036895">
    <property type="entry name" value="Uracil-DNA_glycosylase-like_sf"/>
</dbReference>
<dbReference type="GO" id="GO:0097506">
    <property type="term" value="F:deaminated base DNA N-glycosylase activity"/>
    <property type="evidence" value="ECO:0007669"/>
    <property type="project" value="UniProtKB-ARBA"/>
</dbReference>
<name>A0A212LET9_9HYPH</name>
<keyword evidence="5" id="KW-0227">DNA damage</keyword>
<dbReference type="SUPFAM" id="SSF52141">
    <property type="entry name" value="Uracil-DNA glycosylase-like"/>
    <property type="match status" value="1"/>
</dbReference>